<dbReference type="PROSITE" id="PS51194">
    <property type="entry name" value="HELICASE_CTER"/>
    <property type="match status" value="1"/>
</dbReference>
<comment type="similarity">
    <text evidence="7">Belongs to the DEAD box helicase family.</text>
</comment>
<dbReference type="InterPro" id="IPR025313">
    <property type="entry name" value="SPB4-like_CTE"/>
</dbReference>
<dbReference type="SMART" id="SM00490">
    <property type="entry name" value="HELICc"/>
    <property type="match status" value="1"/>
</dbReference>
<evidence type="ECO:0000256" key="6">
    <source>
        <dbReference type="PROSITE-ProRule" id="PRU00552"/>
    </source>
</evidence>
<dbReference type="PROSITE" id="PS51192">
    <property type="entry name" value="HELICASE_ATP_BIND_1"/>
    <property type="match status" value="1"/>
</dbReference>
<sequence>MADIKVGKKGLRKKSQIGRRMLRKQMWAKEKEEMQELEERCRELDCSAPVSRFSDLPLSQRTLKGLQDVGYLIPTDIQAAGIPLSLKGCDILGAAKTGSGKTLAFLVPVIEALWKQRWTSVDGLGALIISPTRELAYQTFEVLCKIGRQHDLSAGLIIGGKDVKHEQERIQNTNIIVCTPGRLLQHMDETPIFNCNSLQVLVLDEADRILDLGFADTLNAIIENLPEERQTMLYSATQTRSVKDLARLSLKDPEYVAVHEHSKTSTPQGLTQNYVVCDLPEKLNFLYSFIRNHLKSKILVFASSCKQVKFIFESFKWLRPGIPLMALYGKQKQLKRMAIFDDFCKKTEAVLFATDIAARGLDIPAVHWVVQLDCPEDANTYIHRAGRTARYQKDGQALLILLPSEETEMVKALEEKKTPISKIRANPKKLTSIQGKLAAFCARDQEMKYCAQKCVVTYARSIFLQSNKKIFDVTKLPLDEYAQSLGLPNPPRIRFLKRCFLEDLPTWRVWRRSRTTFHRQAFRLALRDDFLHPLKADYVLSNRLSKKAGKKIRKASERYPDDSDDSSKEATGNKSRPDRIDLGITFEDESVAAKHDDLLILKKRNIHLDDLGLQPPEKEEIFDDKAKTKRPKTRIALAKKQLNKGVKLNTKVVFNDEGEPLTTVGPPLDFTGEHKVSNEALEPVPLAEISKRPVGGISVEESRDLMQEADLVDRKVERERIRNKHKEQKLKIKKRLREEQSLTEGDEDEEETHDSDEEEESVSSNKKKRLLVEENNTSEMPSLQRKGTLAEDEELALQLLSGF</sequence>
<keyword evidence="1 7" id="KW-0547">Nucleotide-binding</keyword>
<gene>
    <name evidence="12" type="ORF">P5673_004733</name>
</gene>
<comment type="function">
    <text evidence="7">RNA helicase.</text>
</comment>
<dbReference type="Gene3D" id="3.40.50.300">
    <property type="entry name" value="P-loop containing nucleotide triphosphate hydrolases"/>
    <property type="match status" value="2"/>
</dbReference>
<feature type="short sequence motif" description="Q motif" evidence="6">
    <location>
        <begin position="51"/>
        <end position="79"/>
    </location>
</feature>
<comment type="caution">
    <text evidence="12">The sequence shown here is derived from an EMBL/GenBank/DDBJ whole genome shotgun (WGS) entry which is preliminary data.</text>
</comment>
<feature type="region of interest" description="Disordered" evidence="8">
    <location>
        <begin position="720"/>
        <end position="791"/>
    </location>
</feature>
<feature type="region of interest" description="Disordered" evidence="8">
    <location>
        <begin position="551"/>
        <end position="579"/>
    </location>
</feature>
<dbReference type="InterPro" id="IPR014014">
    <property type="entry name" value="RNA_helicase_DEAD_Q_motif"/>
</dbReference>
<dbReference type="CDD" id="cd17941">
    <property type="entry name" value="DEADc_DDX10"/>
    <property type="match status" value="1"/>
</dbReference>
<dbReference type="PROSITE" id="PS00039">
    <property type="entry name" value="DEAD_ATP_HELICASE"/>
    <property type="match status" value="1"/>
</dbReference>
<evidence type="ECO:0000259" key="11">
    <source>
        <dbReference type="PROSITE" id="PS51195"/>
    </source>
</evidence>
<evidence type="ECO:0000256" key="1">
    <source>
        <dbReference type="ARBA" id="ARBA00022741"/>
    </source>
</evidence>
<organism evidence="12 13">
    <name type="scientific">Acropora cervicornis</name>
    <name type="common">Staghorn coral</name>
    <dbReference type="NCBI Taxonomy" id="6130"/>
    <lineage>
        <taxon>Eukaryota</taxon>
        <taxon>Metazoa</taxon>
        <taxon>Cnidaria</taxon>
        <taxon>Anthozoa</taxon>
        <taxon>Hexacorallia</taxon>
        <taxon>Scleractinia</taxon>
        <taxon>Astrocoeniina</taxon>
        <taxon>Acroporidae</taxon>
        <taxon>Acropora</taxon>
    </lineage>
</organism>
<name>A0AAD9R173_ACRCE</name>
<dbReference type="InterPro" id="IPR027417">
    <property type="entry name" value="P-loop_NTPase"/>
</dbReference>
<keyword evidence="3 7" id="KW-0347">Helicase</keyword>
<feature type="compositionally biased region" description="Basic residues" evidence="8">
    <location>
        <begin position="721"/>
        <end position="735"/>
    </location>
</feature>
<dbReference type="InterPro" id="IPR001650">
    <property type="entry name" value="Helicase_C-like"/>
</dbReference>
<feature type="domain" description="Helicase C-terminal" evidence="10">
    <location>
        <begin position="282"/>
        <end position="431"/>
    </location>
</feature>
<reference evidence="12" key="1">
    <citation type="journal article" date="2023" name="G3 (Bethesda)">
        <title>Whole genome assembly and annotation of the endangered Caribbean coral Acropora cervicornis.</title>
        <authorList>
            <person name="Selwyn J.D."/>
            <person name="Vollmer S.V."/>
        </authorList>
    </citation>
    <scope>NUCLEOTIDE SEQUENCE</scope>
    <source>
        <strain evidence="12">K2</strain>
    </source>
</reference>
<dbReference type="AlphaFoldDB" id="A0AAD9R173"/>
<dbReference type="InterPro" id="IPR014001">
    <property type="entry name" value="Helicase_ATP-bd"/>
</dbReference>
<dbReference type="InterPro" id="IPR011545">
    <property type="entry name" value="DEAD/DEAH_box_helicase_dom"/>
</dbReference>
<dbReference type="PANTHER" id="PTHR24031">
    <property type="entry name" value="RNA HELICASE"/>
    <property type="match status" value="1"/>
</dbReference>
<dbReference type="Proteomes" id="UP001249851">
    <property type="component" value="Unassembled WGS sequence"/>
</dbReference>
<dbReference type="PROSITE" id="PS51195">
    <property type="entry name" value="Q_MOTIF"/>
    <property type="match status" value="1"/>
</dbReference>
<dbReference type="CDD" id="cd18787">
    <property type="entry name" value="SF2_C_DEAD"/>
    <property type="match status" value="1"/>
</dbReference>
<evidence type="ECO:0000256" key="5">
    <source>
        <dbReference type="ARBA" id="ARBA00022884"/>
    </source>
</evidence>
<reference evidence="12" key="2">
    <citation type="journal article" date="2023" name="Science">
        <title>Genomic signatures of disease resistance in endangered staghorn corals.</title>
        <authorList>
            <person name="Vollmer S.V."/>
            <person name="Selwyn J.D."/>
            <person name="Despard B.A."/>
            <person name="Roesel C.L."/>
        </authorList>
    </citation>
    <scope>NUCLEOTIDE SEQUENCE</scope>
    <source>
        <strain evidence="12">K2</strain>
    </source>
</reference>
<dbReference type="GO" id="GO:0005524">
    <property type="term" value="F:ATP binding"/>
    <property type="evidence" value="ECO:0007669"/>
    <property type="project" value="UniProtKB-UniRule"/>
</dbReference>
<proteinExistence type="inferred from homology"/>
<dbReference type="GO" id="GO:0003724">
    <property type="term" value="F:RNA helicase activity"/>
    <property type="evidence" value="ECO:0007669"/>
    <property type="project" value="UniProtKB-EC"/>
</dbReference>
<dbReference type="EC" id="3.6.4.13" evidence="7"/>
<dbReference type="SMART" id="SM00487">
    <property type="entry name" value="DEXDc"/>
    <property type="match status" value="1"/>
</dbReference>
<evidence type="ECO:0000259" key="9">
    <source>
        <dbReference type="PROSITE" id="PS51192"/>
    </source>
</evidence>
<dbReference type="InterPro" id="IPR000629">
    <property type="entry name" value="RNA-helicase_DEAD-box_CS"/>
</dbReference>
<evidence type="ECO:0000256" key="8">
    <source>
        <dbReference type="SAM" id="MobiDB-lite"/>
    </source>
</evidence>
<protein>
    <recommendedName>
        <fullName evidence="7">ATP-dependent RNA helicase</fullName>
        <ecNumber evidence="7">3.6.4.13</ecNumber>
    </recommendedName>
</protein>
<dbReference type="SMART" id="SM01178">
    <property type="entry name" value="DUF4217"/>
    <property type="match status" value="1"/>
</dbReference>
<evidence type="ECO:0000256" key="7">
    <source>
        <dbReference type="RuleBase" id="RU365068"/>
    </source>
</evidence>
<accession>A0AAD9R173</accession>
<dbReference type="SUPFAM" id="SSF52540">
    <property type="entry name" value="P-loop containing nucleoside triphosphate hydrolases"/>
    <property type="match status" value="1"/>
</dbReference>
<dbReference type="GO" id="GO:0003723">
    <property type="term" value="F:RNA binding"/>
    <property type="evidence" value="ECO:0007669"/>
    <property type="project" value="UniProtKB-UniRule"/>
</dbReference>
<evidence type="ECO:0000313" key="12">
    <source>
        <dbReference type="EMBL" id="KAK2570998.1"/>
    </source>
</evidence>
<dbReference type="Pfam" id="PF00270">
    <property type="entry name" value="DEAD"/>
    <property type="match status" value="1"/>
</dbReference>
<feature type="compositionally biased region" description="Basic and acidic residues" evidence="8">
    <location>
        <begin position="554"/>
        <end position="568"/>
    </location>
</feature>
<dbReference type="GO" id="GO:0016787">
    <property type="term" value="F:hydrolase activity"/>
    <property type="evidence" value="ECO:0007669"/>
    <property type="project" value="UniProtKB-KW"/>
</dbReference>
<comment type="catalytic activity">
    <reaction evidence="7">
        <text>ATP + H2O = ADP + phosphate + H(+)</text>
        <dbReference type="Rhea" id="RHEA:13065"/>
        <dbReference type="ChEBI" id="CHEBI:15377"/>
        <dbReference type="ChEBI" id="CHEBI:15378"/>
        <dbReference type="ChEBI" id="CHEBI:30616"/>
        <dbReference type="ChEBI" id="CHEBI:43474"/>
        <dbReference type="ChEBI" id="CHEBI:456216"/>
        <dbReference type="EC" id="3.6.4.13"/>
    </reaction>
</comment>
<keyword evidence="5 7" id="KW-0694">RNA-binding</keyword>
<feature type="domain" description="DEAD-box RNA helicase Q" evidence="11">
    <location>
        <begin position="51"/>
        <end position="79"/>
    </location>
</feature>
<feature type="compositionally biased region" description="Acidic residues" evidence="8">
    <location>
        <begin position="744"/>
        <end position="761"/>
    </location>
</feature>
<dbReference type="Pfam" id="PF00271">
    <property type="entry name" value="Helicase_C"/>
    <property type="match status" value="1"/>
</dbReference>
<evidence type="ECO:0000256" key="2">
    <source>
        <dbReference type="ARBA" id="ARBA00022801"/>
    </source>
</evidence>
<keyword evidence="13" id="KW-1185">Reference proteome</keyword>
<evidence type="ECO:0000256" key="3">
    <source>
        <dbReference type="ARBA" id="ARBA00022806"/>
    </source>
</evidence>
<dbReference type="Pfam" id="PF13959">
    <property type="entry name" value="CTE_SPB4"/>
    <property type="match status" value="1"/>
</dbReference>
<evidence type="ECO:0000259" key="10">
    <source>
        <dbReference type="PROSITE" id="PS51194"/>
    </source>
</evidence>
<dbReference type="EMBL" id="JARQWQ010000007">
    <property type="protein sequence ID" value="KAK2570998.1"/>
    <property type="molecule type" value="Genomic_DNA"/>
</dbReference>
<evidence type="ECO:0000313" key="13">
    <source>
        <dbReference type="Proteomes" id="UP001249851"/>
    </source>
</evidence>
<evidence type="ECO:0000256" key="4">
    <source>
        <dbReference type="ARBA" id="ARBA00022840"/>
    </source>
</evidence>
<keyword evidence="2 7" id="KW-0378">Hydrolase</keyword>
<keyword evidence="4 7" id="KW-0067">ATP-binding</keyword>
<feature type="domain" description="Helicase ATP-binding" evidence="9">
    <location>
        <begin position="82"/>
        <end position="256"/>
    </location>
</feature>
<comment type="domain">
    <text evidence="7">The Q motif is unique to and characteristic of the DEAD box family of RNA helicases and controls ATP binding and hydrolysis.</text>
</comment>